<evidence type="ECO:0000256" key="7">
    <source>
        <dbReference type="SAM" id="Phobius"/>
    </source>
</evidence>
<keyword evidence="10" id="KW-1185">Reference proteome</keyword>
<evidence type="ECO:0000259" key="8">
    <source>
        <dbReference type="Pfam" id="PF02397"/>
    </source>
</evidence>
<evidence type="ECO:0000256" key="2">
    <source>
        <dbReference type="ARBA" id="ARBA00006464"/>
    </source>
</evidence>
<comment type="subcellular location">
    <subcellularLocation>
        <location evidence="1">Membrane</location>
        <topology evidence="1">Multi-pass membrane protein</topology>
    </subcellularLocation>
</comment>
<keyword evidence="6 7" id="KW-0472">Membrane</keyword>
<evidence type="ECO:0000313" key="9">
    <source>
        <dbReference type="EMBL" id="TGJ77263.1"/>
    </source>
</evidence>
<dbReference type="NCBIfam" id="TIGR03025">
    <property type="entry name" value="EPS_sugtrans"/>
    <property type="match status" value="1"/>
</dbReference>
<evidence type="ECO:0000256" key="6">
    <source>
        <dbReference type="ARBA" id="ARBA00023136"/>
    </source>
</evidence>
<keyword evidence="3 9" id="KW-0808">Transferase</keyword>
<feature type="transmembrane region" description="Helical" evidence="7">
    <location>
        <begin position="278"/>
        <end position="302"/>
    </location>
</feature>
<dbReference type="Proteomes" id="UP000297714">
    <property type="component" value="Unassembled WGS sequence"/>
</dbReference>
<feature type="transmembrane region" description="Helical" evidence="7">
    <location>
        <begin position="12"/>
        <end position="34"/>
    </location>
</feature>
<protein>
    <submittedName>
        <fullName evidence="9">UDP-glucose:undecaprenyl-phosphate glucose-1-phosphate transferase</fullName>
        <ecNumber evidence="9">2.7.8.31</ecNumber>
    </submittedName>
</protein>
<comment type="similarity">
    <text evidence="2">Belongs to the bacterial sugar transferase family.</text>
</comment>
<dbReference type="Pfam" id="PF13727">
    <property type="entry name" value="CoA_binding_3"/>
    <property type="match status" value="1"/>
</dbReference>
<dbReference type="InterPro" id="IPR017475">
    <property type="entry name" value="EPS_sugar_tfrase"/>
</dbReference>
<keyword evidence="4 7" id="KW-0812">Transmembrane</keyword>
<accession>A0A4Z0YEI4</accession>
<dbReference type="PANTHER" id="PTHR30576:SF0">
    <property type="entry name" value="UNDECAPRENYL-PHOSPHATE N-ACETYLGALACTOSAMINYL 1-PHOSPHATE TRANSFERASE-RELATED"/>
    <property type="match status" value="1"/>
</dbReference>
<keyword evidence="5 7" id="KW-1133">Transmembrane helix</keyword>
<dbReference type="AlphaFoldDB" id="A0A4Z0YEI4"/>
<evidence type="ECO:0000256" key="4">
    <source>
        <dbReference type="ARBA" id="ARBA00022692"/>
    </source>
</evidence>
<proteinExistence type="inferred from homology"/>
<feature type="transmembrane region" description="Helical" evidence="7">
    <location>
        <begin position="86"/>
        <end position="105"/>
    </location>
</feature>
<evidence type="ECO:0000313" key="10">
    <source>
        <dbReference type="Proteomes" id="UP000297714"/>
    </source>
</evidence>
<comment type="caution">
    <text evidence="9">The sequence shown here is derived from an EMBL/GenBank/DDBJ whole genome shotgun (WGS) entry which is preliminary data.</text>
</comment>
<reference evidence="9 10" key="1">
    <citation type="submission" date="2019-04" db="EMBL/GenBank/DDBJ databases">
        <authorList>
            <person name="Poehlein A."/>
            <person name="Bengelsdorf F.R."/>
            <person name="Duerre P."/>
            <person name="Daniel R."/>
        </authorList>
    </citation>
    <scope>NUCLEOTIDE SEQUENCE [LARGE SCALE GENOMIC DNA]</scope>
    <source>
        <strain evidence="9 10">BS-1</strain>
    </source>
</reference>
<dbReference type="NCBIfam" id="TIGR03023">
    <property type="entry name" value="WcaJ_sugtrans"/>
    <property type="match status" value="1"/>
</dbReference>
<evidence type="ECO:0000256" key="3">
    <source>
        <dbReference type="ARBA" id="ARBA00022679"/>
    </source>
</evidence>
<feature type="domain" description="Bacterial sugar transferase" evidence="8">
    <location>
        <begin position="276"/>
        <end position="455"/>
    </location>
</feature>
<dbReference type="Pfam" id="PF02397">
    <property type="entry name" value="Bac_transf"/>
    <property type="match status" value="1"/>
</dbReference>
<sequence>MIKENQKILKAILALLDAGICLLSMVLAFWLHFLNYQGSFYIGLNYYLRLMLYIIPVYFIIYNYFDLHDSFRYKSMISEIGKIVQSNFIGVIFIFVLLFFLKEVHVSRMVILLYGLINSFLSSCSRVTLRKILRKMRAKGFNLKHLLLVGWNEVSAEFYDRVMANHNLGYDFVGYLSHSKVNTGGRNIAYAGGFGTLPSLLEKKGIDEVIISLDFHEFSELGNIIEACEKAGVKSNLLPFYTKYLPTKPYIDEVEGMPLINIRKIPLDNMLNSFCKRLLDITASLVALIVFSPVLLLTAIGVKLSSPGPVIYKQERIGRNKRPFYMYKFRSMKVGDGNSDMTTWGTKNDDRRTKFGSFIRKCSIDELPQLVNVLKGDMSLVGPRPERPFFVDKFREEIPLYMLKHLVRPGITGWAQVNGWRGDTSIEERIKCDIYYIENWTFLLDIKILFLTVFKGFINPSEEI</sequence>
<evidence type="ECO:0000256" key="5">
    <source>
        <dbReference type="ARBA" id="ARBA00022989"/>
    </source>
</evidence>
<dbReference type="GO" id="GO:0016020">
    <property type="term" value="C:membrane"/>
    <property type="evidence" value="ECO:0007669"/>
    <property type="project" value="UniProtKB-SubCell"/>
</dbReference>
<dbReference type="Gene3D" id="3.40.50.720">
    <property type="entry name" value="NAD(P)-binding Rossmann-like Domain"/>
    <property type="match status" value="1"/>
</dbReference>
<dbReference type="PANTHER" id="PTHR30576">
    <property type="entry name" value="COLANIC BIOSYNTHESIS UDP-GLUCOSE LIPID CARRIER TRANSFERASE"/>
    <property type="match status" value="1"/>
</dbReference>
<gene>
    <name evidence="9" type="primary">wcaJ</name>
    <name evidence="9" type="ORF">CAGA_06320</name>
</gene>
<dbReference type="EMBL" id="SRMQ01000002">
    <property type="protein sequence ID" value="TGJ77263.1"/>
    <property type="molecule type" value="Genomic_DNA"/>
</dbReference>
<feature type="transmembrane region" description="Helical" evidence="7">
    <location>
        <begin position="111"/>
        <end position="129"/>
    </location>
</feature>
<dbReference type="InterPro" id="IPR017473">
    <property type="entry name" value="Undecaprenyl-P_gluc_Ptfrase"/>
</dbReference>
<name>A0A4Z0YEI4_9FIRM</name>
<dbReference type="EC" id="2.7.8.31" evidence="9"/>
<feature type="transmembrane region" description="Helical" evidence="7">
    <location>
        <begin position="46"/>
        <end position="65"/>
    </location>
</feature>
<organism evidence="9 10">
    <name type="scientific">Caproiciproducens galactitolivorans</name>
    <dbReference type="NCBI Taxonomy" id="642589"/>
    <lineage>
        <taxon>Bacteria</taxon>
        <taxon>Bacillati</taxon>
        <taxon>Bacillota</taxon>
        <taxon>Clostridia</taxon>
        <taxon>Eubacteriales</taxon>
        <taxon>Acutalibacteraceae</taxon>
        <taxon>Caproiciproducens</taxon>
    </lineage>
</organism>
<dbReference type="OrthoDB" id="9808602at2"/>
<evidence type="ECO:0000256" key="1">
    <source>
        <dbReference type="ARBA" id="ARBA00004141"/>
    </source>
</evidence>
<dbReference type="GO" id="GO:0089702">
    <property type="term" value="F:undecaprenyl-phosphate glucose phosphotransferase activity"/>
    <property type="evidence" value="ECO:0007669"/>
    <property type="project" value="UniProtKB-EC"/>
</dbReference>
<dbReference type="RefSeq" id="WP_135657624.1">
    <property type="nucleotide sequence ID" value="NZ_JAJUFJ010000002.1"/>
</dbReference>
<dbReference type="InterPro" id="IPR003362">
    <property type="entry name" value="Bact_transf"/>
</dbReference>